<dbReference type="AlphaFoldDB" id="A0A194VTT8"/>
<dbReference type="Gene3D" id="3.40.50.150">
    <property type="entry name" value="Vaccinia Virus protein VP39"/>
    <property type="match status" value="1"/>
</dbReference>
<name>A0A194VTT8_CYTMA</name>
<proteinExistence type="predicted"/>
<evidence type="ECO:0000259" key="1">
    <source>
        <dbReference type="Pfam" id="PF08242"/>
    </source>
</evidence>
<evidence type="ECO:0000313" key="3">
    <source>
        <dbReference type="Proteomes" id="UP000078559"/>
    </source>
</evidence>
<keyword evidence="3" id="KW-1185">Reference proteome</keyword>
<protein>
    <recommendedName>
        <fullName evidence="1">Methyltransferase type 12 domain-containing protein</fullName>
    </recommendedName>
</protein>
<gene>
    <name evidence="2" type="ORF">VM1G_02946</name>
</gene>
<dbReference type="InterPro" id="IPR029063">
    <property type="entry name" value="SAM-dependent_MTases_sf"/>
</dbReference>
<dbReference type="EMBL" id="CM003100">
    <property type="protein sequence ID" value="KUI67225.1"/>
    <property type="molecule type" value="Genomic_DNA"/>
</dbReference>
<dbReference type="SUPFAM" id="SSF53335">
    <property type="entry name" value="S-adenosyl-L-methionine-dependent methyltransferases"/>
    <property type="match status" value="1"/>
</dbReference>
<accession>A0A194VTT8</accession>
<dbReference type="Pfam" id="PF08242">
    <property type="entry name" value="Methyltransf_12"/>
    <property type="match status" value="1"/>
</dbReference>
<dbReference type="Proteomes" id="UP000078559">
    <property type="component" value="Chromosome 3"/>
</dbReference>
<dbReference type="SMR" id="A0A194VTT8"/>
<reference evidence="2" key="1">
    <citation type="submission" date="2014-12" db="EMBL/GenBank/DDBJ databases">
        <title>Genome Sequence of Valsa Canker Pathogens Uncovers a Specific Adaption of Colonization on Woody Bark.</title>
        <authorList>
            <person name="Yin Z."/>
            <person name="Liu H."/>
            <person name="Gao X."/>
            <person name="Li Z."/>
            <person name="Song N."/>
            <person name="Ke X."/>
            <person name="Dai Q."/>
            <person name="Wu Y."/>
            <person name="Sun Y."/>
            <person name="Xu J.-R."/>
            <person name="Kang Z.K."/>
            <person name="Wang L."/>
            <person name="Huang L."/>
        </authorList>
    </citation>
    <scope>NUCLEOTIDE SEQUENCE [LARGE SCALE GENOMIC DNA]</scope>
    <source>
        <strain evidence="2">03-8</strain>
    </source>
</reference>
<dbReference type="InterPro" id="IPR013217">
    <property type="entry name" value="Methyltransf_12"/>
</dbReference>
<sequence>MAGSRSNPSSYIFGRDHKSSIRLNYQHMLIKRLCNERLLHQTVQQSIGSRSSIRIADIATGTAIWLTELSDALPADSQLHGFDVSGDQYPPKEWLPKNVSLHEHDAFAPFAPEFLGSFDVVNLRFFITLLNGDNIQRLVRNLKTLLRPGGFLHWLDFDPRSAKAISTRPDMQMPRTESVVSVMRTAQPDLDLWISHDSDLFEAAGLSPITYERIQLRKHLRPLWNDCHIMGMEELSRRISGDDDKPSPLLQQIKDLGAEFARGTSIDAQWFMMVGQKPGGEQ</sequence>
<feature type="domain" description="Methyltransferase type 12" evidence="1">
    <location>
        <begin position="57"/>
        <end position="152"/>
    </location>
</feature>
<organism evidence="2 3">
    <name type="scientific">Cytospora mali</name>
    <name type="common">Apple Valsa canker fungus</name>
    <name type="synonym">Valsa mali</name>
    <dbReference type="NCBI Taxonomy" id="578113"/>
    <lineage>
        <taxon>Eukaryota</taxon>
        <taxon>Fungi</taxon>
        <taxon>Dikarya</taxon>
        <taxon>Ascomycota</taxon>
        <taxon>Pezizomycotina</taxon>
        <taxon>Sordariomycetes</taxon>
        <taxon>Sordariomycetidae</taxon>
        <taxon>Diaporthales</taxon>
        <taxon>Cytosporaceae</taxon>
        <taxon>Cytospora</taxon>
    </lineage>
</organism>
<dbReference type="CDD" id="cd02440">
    <property type="entry name" value="AdoMet_MTases"/>
    <property type="match status" value="1"/>
</dbReference>
<evidence type="ECO:0000313" key="2">
    <source>
        <dbReference type="EMBL" id="KUI67225.1"/>
    </source>
</evidence>